<dbReference type="Proteomes" id="UP000613512">
    <property type="component" value="Unassembled WGS sequence"/>
</dbReference>
<comment type="caution">
    <text evidence="1">The sequence shown here is derived from an EMBL/GenBank/DDBJ whole genome shotgun (WGS) entry which is preliminary data.</text>
</comment>
<gene>
    <name evidence="1" type="ORF">GCM10008025_32290</name>
</gene>
<dbReference type="InterPro" id="IPR023393">
    <property type="entry name" value="START-like_dom_sf"/>
</dbReference>
<evidence type="ECO:0008006" key="3">
    <source>
        <dbReference type="Google" id="ProtNLM"/>
    </source>
</evidence>
<sequence length="150" mass="17352">MIQWNEQIIIPANIETVWKLFQDEQVQRIMPNVVERKPLETKEGVVGSTYIETYQEGKRQETYTGTLVEYEDTPVKKHKMTEFVLAKAFNIQNTFTLEKLDEHTTRFIYGGKNEGINFLGRALLKLGNTRNNNKVVNDFLALVKEEAVKG</sequence>
<dbReference type="Gene3D" id="3.30.530.20">
    <property type="match status" value="1"/>
</dbReference>
<name>A0A916S952_9BACI</name>
<dbReference type="InterPro" id="IPR019587">
    <property type="entry name" value="Polyketide_cyclase/dehydratase"/>
</dbReference>
<reference evidence="1" key="1">
    <citation type="journal article" date="2014" name="Int. J. Syst. Evol. Microbiol.">
        <title>Complete genome sequence of Corynebacterium casei LMG S-19264T (=DSM 44701T), isolated from a smear-ripened cheese.</title>
        <authorList>
            <consortium name="US DOE Joint Genome Institute (JGI-PGF)"/>
            <person name="Walter F."/>
            <person name="Albersmeier A."/>
            <person name="Kalinowski J."/>
            <person name="Ruckert C."/>
        </authorList>
    </citation>
    <scope>NUCLEOTIDE SEQUENCE</scope>
    <source>
        <strain evidence="1">CGMCC 1.12408</strain>
    </source>
</reference>
<dbReference type="RefSeq" id="WP_188385715.1">
    <property type="nucleotide sequence ID" value="NZ_BMEY01000020.1"/>
</dbReference>
<reference evidence="1" key="2">
    <citation type="submission" date="2020-09" db="EMBL/GenBank/DDBJ databases">
        <authorList>
            <person name="Sun Q."/>
            <person name="Zhou Y."/>
        </authorList>
    </citation>
    <scope>NUCLEOTIDE SEQUENCE</scope>
    <source>
        <strain evidence="1">CGMCC 1.12408</strain>
    </source>
</reference>
<dbReference type="CDD" id="cd07812">
    <property type="entry name" value="SRPBCC"/>
    <property type="match status" value="1"/>
</dbReference>
<dbReference type="Pfam" id="PF10604">
    <property type="entry name" value="Polyketide_cyc2"/>
    <property type="match status" value="1"/>
</dbReference>
<evidence type="ECO:0000313" key="1">
    <source>
        <dbReference type="EMBL" id="GGA86945.1"/>
    </source>
</evidence>
<protein>
    <recommendedName>
        <fullName evidence="3">SRPBCC family protein</fullName>
    </recommendedName>
</protein>
<dbReference type="AlphaFoldDB" id="A0A916S952"/>
<proteinExistence type="predicted"/>
<dbReference type="SUPFAM" id="SSF55961">
    <property type="entry name" value="Bet v1-like"/>
    <property type="match status" value="1"/>
</dbReference>
<accession>A0A916S952</accession>
<keyword evidence="2" id="KW-1185">Reference proteome</keyword>
<dbReference type="EMBL" id="BMEY01000020">
    <property type="protein sequence ID" value="GGA86945.1"/>
    <property type="molecule type" value="Genomic_DNA"/>
</dbReference>
<organism evidence="1 2">
    <name type="scientific">Ornithinibacillus halotolerans</name>
    <dbReference type="NCBI Taxonomy" id="1274357"/>
    <lineage>
        <taxon>Bacteria</taxon>
        <taxon>Bacillati</taxon>
        <taxon>Bacillota</taxon>
        <taxon>Bacilli</taxon>
        <taxon>Bacillales</taxon>
        <taxon>Bacillaceae</taxon>
        <taxon>Ornithinibacillus</taxon>
    </lineage>
</organism>
<evidence type="ECO:0000313" key="2">
    <source>
        <dbReference type="Proteomes" id="UP000613512"/>
    </source>
</evidence>